<dbReference type="InterPro" id="IPR020568">
    <property type="entry name" value="Ribosomal_Su5_D2-typ_SF"/>
</dbReference>
<dbReference type="PANTHER" id="PTHR11953:SF1">
    <property type="entry name" value="EXOSOME COMPLEX COMPONENT RRP46"/>
    <property type="match status" value="1"/>
</dbReference>
<evidence type="ECO:0000256" key="1">
    <source>
        <dbReference type="ARBA" id="ARBA00004123"/>
    </source>
</evidence>
<dbReference type="Pfam" id="PF01138">
    <property type="entry name" value="RNase_PH"/>
    <property type="match status" value="1"/>
</dbReference>
<feature type="domain" description="Exoribonuclease phosphorolytic" evidence="6">
    <location>
        <begin position="16"/>
        <end position="118"/>
    </location>
</feature>
<evidence type="ECO:0000256" key="2">
    <source>
        <dbReference type="ARBA" id="ARBA00006678"/>
    </source>
</evidence>
<dbReference type="EMBL" id="CAJZBQ010000033">
    <property type="protein sequence ID" value="CAG9322937.1"/>
    <property type="molecule type" value="Genomic_DNA"/>
</dbReference>
<dbReference type="InterPro" id="IPR050080">
    <property type="entry name" value="RNase_PH"/>
</dbReference>
<keyword evidence="4" id="KW-0271">Exosome</keyword>
<sequence length="176" mass="19869">MNKPSSLVDSAWPSMGYSRYTYNDTQIIAAVYGPYESRFSQKSDFQSAIIDVVLSDCLFSIDTSSHEQILKTFFSSIIDTSKYPYLSIMLNFQILSHGCNLLSSCMNAGLEALKFSNIELKTEFLAREYSISSSQIALAIVPKTDMILFSFCKVPLSFSDYKKCVEDLYKESLNLI</sequence>
<dbReference type="GO" id="GO:0016075">
    <property type="term" value="P:rRNA catabolic process"/>
    <property type="evidence" value="ECO:0007669"/>
    <property type="project" value="TreeGrafter"/>
</dbReference>
<dbReference type="GO" id="GO:0034475">
    <property type="term" value="P:U4 snRNA 3'-end processing"/>
    <property type="evidence" value="ECO:0007669"/>
    <property type="project" value="TreeGrafter"/>
</dbReference>
<name>A0AAU9JCU1_9CILI</name>
<dbReference type="PANTHER" id="PTHR11953">
    <property type="entry name" value="EXOSOME COMPLEX COMPONENT"/>
    <property type="match status" value="1"/>
</dbReference>
<evidence type="ECO:0000313" key="8">
    <source>
        <dbReference type="Proteomes" id="UP001162131"/>
    </source>
</evidence>
<accession>A0AAU9JCU1</accession>
<dbReference type="GO" id="GO:0000177">
    <property type="term" value="C:cytoplasmic exosome (RNase complex)"/>
    <property type="evidence" value="ECO:0007669"/>
    <property type="project" value="TreeGrafter"/>
</dbReference>
<dbReference type="InterPro" id="IPR027408">
    <property type="entry name" value="PNPase/RNase_PH_dom_sf"/>
</dbReference>
<organism evidence="7 8">
    <name type="scientific">Blepharisma stoltei</name>
    <dbReference type="NCBI Taxonomy" id="1481888"/>
    <lineage>
        <taxon>Eukaryota</taxon>
        <taxon>Sar</taxon>
        <taxon>Alveolata</taxon>
        <taxon>Ciliophora</taxon>
        <taxon>Postciliodesmatophora</taxon>
        <taxon>Heterotrichea</taxon>
        <taxon>Heterotrichida</taxon>
        <taxon>Blepharismidae</taxon>
        <taxon>Blepharisma</taxon>
    </lineage>
</organism>
<comment type="similarity">
    <text evidence="2">Belongs to the RNase PH family.</text>
</comment>
<protein>
    <recommendedName>
        <fullName evidence="6">Exoribonuclease phosphorolytic domain-containing protein</fullName>
    </recommendedName>
</protein>
<dbReference type="GO" id="GO:0071051">
    <property type="term" value="P:poly(A)-dependent snoRNA 3'-end processing"/>
    <property type="evidence" value="ECO:0007669"/>
    <property type="project" value="TreeGrafter"/>
</dbReference>
<evidence type="ECO:0000256" key="5">
    <source>
        <dbReference type="ARBA" id="ARBA00023242"/>
    </source>
</evidence>
<dbReference type="SUPFAM" id="SSF54211">
    <property type="entry name" value="Ribosomal protein S5 domain 2-like"/>
    <property type="match status" value="1"/>
</dbReference>
<dbReference type="Proteomes" id="UP001162131">
    <property type="component" value="Unassembled WGS sequence"/>
</dbReference>
<evidence type="ECO:0000259" key="6">
    <source>
        <dbReference type="Pfam" id="PF01138"/>
    </source>
</evidence>
<evidence type="ECO:0000313" key="7">
    <source>
        <dbReference type="EMBL" id="CAG9322937.1"/>
    </source>
</evidence>
<evidence type="ECO:0000256" key="3">
    <source>
        <dbReference type="ARBA" id="ARBA00022552"/>
    </source>
</evidence>
<gene>
    <name evidence="7" type="ORF">BSTOLATCC_MIC32842</name>
</gene>
<dbReference type="GO" id="GO:0000176">
    <property type="term" value="C:nuclear exosome (RNase complex)"/>
    <property type="evidence" value="ECO:0007669"/>
    <property type="project" value="TreeGrafter"/>
</dbReference>
<dbReference type="GO" id="GO:0071028">
    <property type="term" value="P:nuclear mRNA surveillance"/>
    <property type="evidence" value="ECO:0007669"/>
    <property type="project" value="TreeGrafter"/>
</dbReference>
<dbReference type="AlphaFoldDB" id="A0AAU9JCU1"/>
<comment type="caution">
    <text evidence="7">The sequence shown here is derived from an EMBL/GenBank/DDBJ whole genome shotgun (WGS) entry which is preliminary data.</text>
</comment>
<reference evidence="7" key="1">
    <citation type="submission" date="2021-09" db="EMBL/GenBank/DDBJ databases">
        <authorList>
            <consortium name="AG Swart"/>
            <person name="Singh M."/>
            <person name="Singh A."/>
            <person name="Seah K."/>
            <person name="Emmerich C."/>
        </authorList>
    </citation>
    <scope>NUCLEOTIDE SEQUENCE</scope>
    <source>
        <strain evidence="7">ATCC30299</strain>
    </source>
</reference>
<dbReference type="GO" id="GO:0006364">
    <property type="term" value="P:rRNA processing"/>
    <property type="evidence" value="ECO:0007669"/>
    <property type="project" value="UniProtKB-KW"/>
</dbReference>
<dbReference type="InterPro" id="IPR001247">
    <property type="entry name" value="ExoRNase_PH_dom1"/>
</dbReference>
<keyword evidence="3" id="KW-0698">rRNA processing</keyword>
<proteinExistence type="inferred from homology"/>
<dbReference type="GO" id="GO:0003723">
    <property type="term" value="F:RNA binding"/>
    <property type="evidence" value="ECO:0007669"/>
    <property type="project" value="TreeGrafter"/>
</dbReference>
<comment type="subcellular location">
    <subcellularLocation>
        <location evidence="1">Nucleus</location>
    </subcellularLocation>
</comment>
<keyword evidence="5" id="KW-0539">Nucleus</keyword>
<dbReference type="GO" id="GO:0005730">
    <property type="term" value="C:nucleolus"/>
    <property type="evidence" value="ECO:0007669"/>
    <property type="project" value="TreeGrafter"/>
</dbReference>
<dbReference type="Gene3D" id="3.30.230.70">
    <property type="entry name" value="GHMP Kinase, N-terminal domain"/>
    <property type="match status" value="1"/>
</dbReference>
<keyword evidence="8" id="KW-1185">Reference proteome</keyword>
<evidence type="ECO:0000256" key="4">
    <source>
        <dbReference type="ARBA" id="ARBA00022835"/>
    </source>
</evidence>